<accession>E4SJQ3</accession>
<name>E4SJQ3_LACAR</name>
<dbReference type="Proteomes" id="UP000007033">
    <property type="component" value="Chromosome"/>
</dbReference>
<keyword evidence="1" id="KW-1133">Transmembrane helix</keyword>
<sequence length="48" mass="5738">MTNWFYFLAVGITLIFIICFFIIFFCTLKILSNVEQTLIKSKRKNDNE</sequence>
<organism evidence="2 3">
    <name type="scientific">Lactobacillus amylovorus (strain GRL 1112)</name>
    <dbReference type="NCBI Taxonomy" id="695560"/>
    <lineage>
        <taxon>Bacteria</taxon>
        <taxon>Bacillati</taxon>
        <taxon>Bacillota</taxon>
        <taxon>Bacilli</taxon>
        <taxon>Lactobacillales</taxon>
        <taxon>Lactobacillaceae</taxon>
        <taxon>Lactobacillus</taxon>
    </lineage>
</organism>
<reference evidence="2 3" key="1">
    <citation type="journal article" date="2011" name="J. Bacteriol.">
        <title>Genome sequence of Lactobacillus amylovorus GRL1112.</title>
        <authorList>
            <person name="Kant R."/>
            <person name="Paulin L."/>
            <person name="Alatalo E."/>
            <person name="de Vos W.M."/>
            <person name="Palva A."/>
        </authorList>
    </citation>
    <scope>NUCLEOTIDE SEQUENCE [LARGE SCALE GENOMIC DNA]</scope>
    <source>
        <strain evidence="2 3">GRL 1112</strain>
    </source>
</reference>
<dbReference type="HOGENOM" id="CLU_3100283_0_0_9"/>
<keyword evidence="1" id="KW-0812">Transmembrane</keyword>
<keyword evidence="1" id="KW-0472">Membrane</keyword>
<evidence type="ECO:0000313" key="2">
    <source>
        <dbReference type="EMBL" id="ADQ58123.1"/>
    </source>
</evidence>
<proteinExistence type="predicted"/>
<protein>
    <submittedName>
        <fullName evidence="2">Uncharacterized protein</fullName>
    </submittedName>
</protein>
<feature type="transmembrane region" description="Helical" evidence="1">
    <location>
        <begin position="6"/>
        <end position="31"/>
    </location>
</feature>
<gene>
    <name evidence="2" type="ordered locus">LA2_00615</name>
</gene>
<dbReference type="AlphaFoldDB" id="E4SJQ3"/>
<evidence type="ECO:0000256" key="1">
    <source>
        <dbReference type="SAM" id="Phobius"/>
    </source>
</evidence>
<dbReference type="EMBL" id="CP002338">
    <property type="protein sequence ID" value="ADQ58123.1"/>
    <property type="molecule type" value="Genomic_DNA"/>
</dbReference>
<dbReference type="KEGG" id="lam:LA2_00615"/>
<evidence type="ECO:0000313" key="3">
    <source>
        <dbReference type="Proteomes" id="UP000007033"/>
    </source>
</evidence>